<dbReference type="GO" id="GO:0032259">
    <property type="term" value="P:methylation"/>
    <property type="evidence" value="ECO:0007669"/>
    <property type="project" value="UniProtKB-KW"/>
</dbReference>
<name>A0A196SGT1_BLAHN</name>
<sequence>MSARMASRTMRSCAQSVRMASRQFNRAAQTMGRMPEMKMKFAANMPAMEFMSRNANKFAQFAKVNKCELQRLQAAAITVLLTSSANSVMALADMLSSSLTADEDEEGSSSGVRRRKTQ</sequence>
<accession>A0A196SGT1</accession>
<evidence type="ECO:0000313" key="3">
    <source>
        <dbReference type="Proteomes" id="UP000078348"/>
    </source>
</evidence>
<gene>
    <name evidence="2" type="ORF">AV274_2053</name>
</gene>
<feature type="region of interest" description="Disordered" evidence="1">
    <location>
        <begin position="98"/>
        <end position="118"/>
    </location>
</feature>
<evidence type="ECO:0000313" key="2">
    <source>
        <dbReference type="EMBL" id="OAO16228.1"/>
    </source>
</evidence>
<reference evidence="2 3" key="1">
    <citation type="submission" date="2016-05" db="EMBL/GenBank/DDBJ databases">
        <title>Nuclear genome of Blastocystis sp. subtype 1 NandII.</title>
        <authorList>
            <person name="Gentekaki E."/>
            <person name="Curtis B."/>
            <person name="Stairs C."/>
            <person name="Eme L."/>
            <person name="Herman E."/>
            <person name="Klimes V."/>
            <person name="Arias M.C."/>
            <person name="Elias M."/>
            <person name="Hilliou F."/>
            <person name="Klute M."/>
            <person name="Malik S.-B."/>
            <person name="Pightling A."/>
            <person name="Rachubinski R."/>
            <person name="Salas D."/>
            <person name="Schlacht A."/>
            <person name="Suga H."/>
            <person name="Archibald J."/>
            <person name="Ball S.G."/>
            <person name="Clark G."/>
            <person name="Dacks J."/>
            <person name="Van Der Giezen M."/>
            <person name="Tsaousis A."/>
            <person name="Roger A."/>
        </authorList>
    </citation>
    <scope>NUCLEOTIDE SEQUENCE [LARGE SCALE GENOMIC DNA]</scope>
    <source>
        <strain evidence="3">ATCC 50177 / NandII</strain>
    </source>
</reference>
<dbReference type="EMBL" id="LXWW01000093">
    <property type="protein sequence ID" value="OAO16228.1"/>
    <property type="molecule type" value="Genomic_DNA"/>
</dbReference>
<dbReference type="Proteomes" id="UP000078348">
    <property type="component" value="Unassembled WGS sequence"/>
</dbReference>
<comment type="caution">
    <text evidence="2">The sequence shown here is derived from an EMBL/GenBank/DDBJ whole genome shotgun (WGS) entry which is preliminary data.</text>
</comment>
<proteinExistence type="predicted"/>
<keyword evidence="3" id="KW-1185">Reference proteome</keyword>
<keyword evidence="2" id="KW-0808">Transferase</keyword>
<protein>
    <submittedName>
        <fullName evidence="2">Histone-lysine N-methyltransferase ATXR3</fullName>
    </submittedName>
</protein>
<keyword evidence="2" id="KW-0489">Methyltransferase</keyword>
<dbReference type="AlphaFoldDB" id="A0A196SGT1"/>
<dbReference type="GO" id="GO:0008168">
    <property type="term" value="F:methyltransferase activity"/>
    <property type="evidence" value="ECO:0007669"/>
    <property type="project" value="UniProtKB-KW"/>
</dbReference>
<evidence type="ECO:0000256" key="1">
    <source>
        <dbReference type="SAM" id="MobiDB-lite"/>
    </source>
</evidence>
<organism evidence="2 3">
    <name type="scientific">Blastocystis sp. subtype 1 (strain ATCC 50177 / NandII)</name>
    <dbReference type="NCBI Taxonomy" id="478820"/>
    <lineage>
        <taxon>Eukaryota</taxon>
        <taxon>Sar</taxon>
        <taxon>Stramenopiles</taxon>
        <taxon>Bigyra</taxon>
        <taxon>Opalozoa</taxon>
        <taxon>Opalinata</taxon>
        <taxon>Blastocystidae</taxon>
        <taxon>Blastocystis</taxon>
    </lineage>
</organism>